<evidence type="ECO:0000313" key="2">
    <source>
        <dbReference type="EMBL" id="KAG0727259.1"/>
    </source>
</evidence>
<reference evidence="2" key="1">
    <citation type="submission" date="2020-07" db="EMBL/GenBank/DDBJ databases">
        <title>The High-quality genome of the commercially important snow crab, Chionoecetes opilio.</title>
        <authorList>
            <person name="Jeong J.-H."/>
            <person name="Ryu S."/>
        </authorList>
    </citation>
    <scope>NUCLEOTIDE SEQUENCE</scope>
    <source>
        <strain evidence="2">MADBK_172401_WGS</strain>
        <tissue evidence="2">Digestive gland</tissue>
    </source>
</reference>
<sequence length="425" mass="48522">MGGRWTVWPCSLLARAVSRSCWLCRRRKGERGRHKRRHAWPLYGWSPRPHIQGLVFDTTASNTGIHRGACTLIEEGLGRELVWTACRHHVLEIVLSSVFKVVFGPTGGPENGLFKRFMMKWWPNVNQEVYVGAPSEMFRDHRLEEQRIDMVSYIQQAMKEQQVRADYAEFLSLSLLFLGGGGDQRAKFRPPGPTHHARWMGKGLYVLKIFLFRDQFRLTAKESRPRNDSDFLQALRAYPNKEVADAAITAFARHLWYLAEHLNGLAFFDEDVDVATKRKMVTNLEREKKPGCPRRLQGVPEIGVELDAFVTKRTLKMFSVIAEQGMVKVKSSFLKEDPGTWETNLVMKKSAGSLKVVNDAAERAVSLVQTFNASLNKDEEQKQFLLRLVAEKPPPCSDQGGTDERGMLLNCRAFLLIQLFCFHGK</sequence>
<organism evidence="2 3">
    <name type="scientific">Chionoecetes opilio</name>
    <name type="common">Atlantic snow crab</name>
    <name type="synonym">Cancer opilio</name>
    <dbReference type="NCBI Taxonomy" id="41210"/>
    <lineage>
        <taxon>Eukaryota</taxon>
        <taxon>Metazoa</taxon>
        <taxon>Ecdysozoa</taxon>
        <taxon>Arthropoda</taxon>
        <taxon>Crustacea</taxon>
        <taxon>Multicrustacea</taxon>
        <taxon>Malacostraca</taxon>
        <taxon>Eumalacostraca</taxon>
        <taxon>Eucarida</taxon>
        <taxon>Decapoda</taxon>
        <taxon>Pleocyemata</taxon>
        <taxon>Brachyura</taxon>
        <taxon>Eubrachyura</taxon>
        <taxon>Majoidea</taxon>
        <taxon>Majidae</taxon>
        <taxon>Chionoecetes</taxon>
    </lineage>
</organism>
<keyword evidence="3" id="KW-1185">Reference proteome</keyword>
<gene>
    <name evidence="2" type="ORF">GWK47_035034</name>
</gene>
<dbReference type="AlphaFoldDB" id="A0A8J4YUG3"/>
<feature type="chain" id="PRO_5035313479" evidence="1">
    <location>
        <begin position="19"/>
        <end position="425"/>
    </location>
</feature>
<keyword evidence="1" id="KW-0732">Signal</keyword>
<evidence type="ECO:0000256" key="1">
    <source>
        <dbReference type="SAM" id="SignalP"/>
    </source>
</evidence>
<name>A0A8J4YUG3_CHIOP</name>
<feature type="signal peptide" evidence="1">
    <location>
        <begin position="1"/>
        <end position="18"/>
    </location>
</feature>
<dbReference type="EMBL" id="JACEEZ010003594">
    <property type="protein sequence ID" value="KAG0727259.1"/>
    <property type="molecule type" value="Genomic_DNA"/>
</dbReference>
<dbReference type="Proteomes" id="UP000770661">
    <property type="component" value="Unassembled WGS sequence"/>
</dbReference>
<accession>A0A8J4YUG3</accession>
<dbReference type="PANTHER" id="PTHR46113:SF1">
    <property type="entry name" value="PEPTIDASE M17 LEUCYL AMINOPEPTIDASE N-TERMINAL DOMAIN-CONTAINING PROTEIN"/>
    <property type="match status" value="1"/>
</dbReference>
<dbReference type="OrthoDB" id="6626714at2759"/>
<protein>
    <submittedName>
        <fullName evidence="2">Uncharacterized protein</fullName>
    </submittedName>
</protein>
<evidence type="ECO:0000313" key="3">
    <source>
        <dbReference type="Proteomes" id="UP000770661"/>
    </source>
</evidence>
<dbReference type="PANTHER" id="PTHR46113">
    <property type="entry name" value="SNAC DOMAIN-CONTAINING PROTEIN"/>
    <property type="match status" value="1"/>
</dbReference>
<proteinExistence type="predicted"/>
<comment type="caution">
    <text evidence="2">The sequence shown here is derived from an EMBL/GenBank/DDBJ whole genome shotgun (WGS) entry which is preliminary data.</text>
</comment>